<dbReference type="EMBL" id="WIXP02000007">
    <property type="protein sequence ID" value="KAF6208097.1"/>
    <property type="molecule type" value="Genomic_DNA"/>
</dbReference>
<sequence>MSQFNTKYLYLDNSGPGYLDTSGTLDTRLTYRRSDESLCGFVDANWCNCSLDRRSNRDMLLMSGAAISWESRKQQSVATFSTKAEYYCMTETIKDALNLKRFLRGLVGAIAIYNDNQGAQKQIDNTVHHSRTKHIDIKQRFIREAVDKEDVKFSYLSTEQMPADLLTKGIPRPRSEDYERAMGLTTCT</sequence>
<dbReference type="AlphaFoldDB" id="A0A8S9XGL8"/>
<evidence type="ECO:0000313" key="2">
    <source>
        <dbReference type="Proteomes" id="UP000466442"/>
    </source>
</evidence>
<gene>
    <name evidence="1" type="ORF">GE061_016547</name>
</gene>
<dbReference type="CDD" id="cd09272">
    <property type="entry name" value="RNase_HI_RT_Ty1"/>
    <property type="match status" value="1"/>
</dbReference>
<evidence type="ECO:0000313" key="1">
    <source>
        <dbReference type="EMBL" id="KAF6208097.1"/>
    </source>
</evidence>
<dbReference type="OrthoDB" id="413361at2759"/>
<keyword evidence="2" id="KW-1185">Reference proteome</keyword>
<protein>
    <recommendedName>
        <fullName evidence="3">Reverse transcriptase Ty1/copia-type domain-containing protein</fullName>
    </recommendedName>
</protein>
<reference evidence="1" key="1">
    <citation type="journal article" date="2021" name="Mol. Ecol. Resour.">
        <title>Apolygus lucorum genome provides insights into omnivorousness and mesophyll feeding.</title>
        <authorList>
            <person name="Liu Y."/>
            <person name="Liu H."/>
            <person name="Wang H."/>
            <person name="Huang T."/>
            <person name="Liu B."/>
            <person name="Yang B."/>
            <person name="Yin L."/>
            <person name="Li B."/>
            <person name="Zhang Y."/>
            <person name="Zhang S."/>
            <person name="Jiang F."/>
            <person name="Zhang X."/>
            <person name="Ren Y."/>
            <person name="Wang B."/>
            <person name="Wang S."/>
            <person name="Lu Y."/>
            <person name="Wu K."/>
            <person name="Fan W."/>
            <person name="Wang G."/>
        </authorList>
    </citation>
    <scope>NUCLEOTIDE SEQUENCE</scope>
    <source>
        <strain evidence="1">12Hb</strain>
    </source>
</reference>
<dbReference type="Proteomes" id="UP000466442">
    <property type="component" value="Unassembled WGS sequence"/>
</dbReference>
<organism evidence="1 2">
    <name type="scientific">Apolygus lucorum</name>
    <name type="common">Small green plant bug</name>
    <name type="synonym">Lygocoris lucorum</name>
    <dbReference type="NCBI Taxonomy" id="248454"/>
    <lineage>
        <taxon>Eukaryota</taxon>
        <taxon>Metazoa</taxon>
        <taxon>Ecdysozoa</taxon>
        <taxon>Arthropoda</taxon>
        <taxon>Hexapoda</taxon>
        <taxon>Insecta</taxon>
        <taxon>Pterygota</taxon>
        <taxon>Neoptera</taxon>
        <taxon>Paraneoptera</taxon>
        <taxon>Hemiptera</taxon>
        <taxon>Heteroptera</taxon>
        <taxon>Panheteroptera</taxon>
        <taxon>Cimicomorpha</taxon>
        <taxon>Miridae</taxon>
        <taxon>Mirini</taxon>
        <taxon>Apolygus</taxon>
    </lineage>
</organism>
<accession>A0A8S9XGL8</accession>
<dbReference type="PANTHER" id="PTHR11439">
    <property type="entry name" value="GAG-POL-RELATED RETROTRANSPOSON"/>
    <property type="match status" value="1"/>
</dbReference>
<evidence type="ECO:0008006" key="3">
    <source>
        <dbReference type="Google" id="ProtNLM"/>
    </source>
</evidence>
<dbReference type="PANTHER" id="PTHR11439:SF463">
    <property type="entry name" value="REVERSE TRANSCRIPTASE TY1_COPIA-TYPE DOMAIN-CONTAINING PROTEIN"/>
    <property type="match status" value="1"/>
</dbReference>
<name>A0A8S9XGL8_APOLU</name>
<comment type="caution">
    <text evidence="1">The sequence shown here is derived from an EMBL/GenBank/DDBJ whole genome shotgun (WGS) entry which is preliminary data.</text>
</comment>
<proteinExistence type="predicted"/>